<comment type="caution">
    <text evidence="1">The sequence shown here is derived from an EMBL/GenBank/DDBJ whole genome shotgun (WGS) entry which is preliminary data.</text>
</comment>
<evidence type="ECO:0000313" key="2">
    <source>
        <dbReference type="Proteomes" id="UP001234343"/>
    </source>
</evidence>
<name>A0ABT7SSD9_9ALTE</name>
<dbReference type="InterPro" id="IPR010836">
    <property type="entry name" value="SapC"/>
</dbReference>
<protein>
    <submittedName>
        <fullName evidence="1">SapC family protein</fullName>
    </submittedName>
</protein>
<dbReference type="EMBL" id="JAUCBP010000001">
    <property type="protein sequence ID" value="MDM7859102.1"/>
    <property type="molecule type" value="Genomic_DNA"/>
</dbReference>
<organism evidence="1 2">
    <name type="scientific">Alteromonas arenosi</name>
    <dbReference type="NCBI Taxonomy" id="3055817"/>
    <lineage>
        <taxon>Bacteria</taxon>
        <taxon>Pseudomonadati</taxon>
        <taxon>Pseudomonadota</taxon>
        <taxon>Gammaproteobacteria</taxon>
        <taxon>Alteromonadales</taxon>
        <taxon>Alteromonadaceae</taxon>
        <taxon>Alteromonas/Salinimonas group</taxon>
        <taxon>Alteromonas</taxon>
    </lineage>
</organism>
<gene>
    <name evidence="1" type="ORF">QTP81_00605</name>
</gene>
<reference evidence="1 2" key="1">
    <citation type="submission" date="2023-06" db="EMBL/GenBank/DDBJ databases">
        <title>Alteromonas sp. ASW11-36 isolated from intertidal sand.</title>
        <authorList>
            <person name="Li Y."/>
        </authorList>
    </citation>
    <scope>NUCLEOTIDE SEQUENCE [LARGE SCALE GENOMIC DNA]</scope>
    <source>
        <strain evidence="1 2">ASW11-36</strain>
    </source>
</reference>
<sequence>MAHALHTLNENEHKDYKVSLDRQFNHAAEQHLIPIMTDEIFDAALEFPLVVVKNSETGAFTLCAIQGLKPETNLYCGREQYDAIYVPRALRLYPFALRENAQTQQLEICIIDDPARVGVESGEALFDAEGNKSQFLEQQIKLLKSHTEMAGQTMQLMNLLEHYELLHAQAINIKTGSEEISFDGIYVINQQKLNTLAPDVLVKLRDNGALALIYAIQQSLKQINRLIVRTHG</sequence>
<proteinExistence type="predicted"/>
<evidence type="ECO:0000313" key="1">
    <source>
        <dbReference type="EMBL" id="MDM7859102.1"/>
    </source>
</evidence>
<dbReference type="RefSeq" id="WP_289363002.1">
    <property type="nucleotide sequence ID" value="NZ_JAUCBP010000001.1"/>
</dbReference>
<accession>A0ABT7SSD9</accession>
<keyword evidence="2" id="KW-1185">Reference proteome</keyword>
<dbReference type="Proteomes" id="UP001234343">
    <property type="component" value="Unassembled WGS sequence"/>
</dbReference>
<dbReference type="Pfam" id="PF07277">
    <property type="entry name" value="SapC"/>
    <property type="match status" value="1"/>
</dbReference>